<sequence>MASLRVYSTAIFVLLCTTICISNGKRGCKKGKRFVPHGKLVMMPHSCKVYSCDDSKWSYRYTVSFLSSFLSYRVATENNMAAPPNQPQRMSAAKAIEFMNSVMDDSSDEFDMSSEDEYNHHLSSESDSEDTRDVRKETGKGA</sequence>
<comment type="caution">
    <text evidence="3">The sequence shown here is derived from an EMBL/GenBank/DDBJ whole genome shotgun (WGS) entry which is preliminary data.</text>
</comment>
<keyword evidence="2" id="KW-1133">Transmembrane helix</keyword>
<gene>
    <name evidence="3" type="ORF">PoB_006466900</name>
</gene>
<organism evidence="3 4">
    <name type="scientific">Plakobranchus ocellatus</name>
    <dbReference type="NCBI Taxonomy" id="259542"/>
    <lineage>
        <taxon>Eukaryota</taxon>
        <taxon>Metazoa</taxon>
        <taxon>Spiralia</taxon>
        <taxon>Lophotrochozoa</taxon>
        <taxon>Mollusca</taxon>
        <taxon>Gastropoda</taxon>
        <taxon>Heterobranchia</taxon>
        <taxon>Euthyneura</taxon>
        <taxon>Panpulmonata</taxon>
        <taxon>Sacoglossa</taxon>
        <taxon>Placobranchoidea</taxon>
        <taxon>Plakobranchidae</taxon>
        <taxon>Plakobranchus</taxon>
    </lineage>
</organism>
<name>A0AAV4D205_9GAST</name>
<feature type="transmembrane region" description="Helical" evidence="2">
    <location>
        <begin position="6"/>
        <end position="24"/>
    </location>
</feature>
<evidence type="ECO:0000256" key="1">
    <source>
        <dbReference type="SAM" id="MobiDB-lite"/>
    </source>
</evidence>
<feature type="region of interest" description="Disordered" evidence="1">
    <location>
        <begin position="105"/>
        <end position="142"/>
    </location>
</feature>
<dbReference type="EMBL" id="BLXT01007309">
    <property type="protein sequence ID" value="GFO38164.1"/>
    <property type="molecule type" value="Genomic_DNA"/>
</dbReference>
<proteinExistence type="predicted"/>
<feature type="compositionally biased region" description="Acidic residues" evidence="1">
    <location>
        <begin position="105"/>
        <end position="116"/>
    </location>
</feature>
<evidence type="ECO:0000256" key="2">
    <source>
        <dbReference type="SAM" id="Phobius"/>
    </source>
</evidence>
<feature type="compositionally biased region" description="Basic and acidic residues" evidence="1">
    <location>
        <begin position="117"/>
        <end position="142"/>
    </location>
</feature>
<reference evidence="3 4" key="1">
    <citation type="journal article" date="2021" name="Elife">
        <title>Chloroplast acquisition without the gene transfer in kleptoplastic sea slugs, Plakobranchus ocellatus.</title>
        <authorList>
            <person name="Maeda T."/>
            <person name="Takahashi S."/>
            <person name="Yoshida T."/>
            <person name="Shimamura S."/>
            <person name="Takaki Y."/>
            <person name="Nagai Y."/>
            <person name="Toyoda A."/>
            <person name="Suzuki Y."/>
            <person name="Arimoto A."/>
            <person name="Ishii H."/>
            <person name="Satoh N."/>
            <person name="Nishiyama T."/>
            <person name="Hasebe M."/>
            <person name="Maruyama T."/>
            <person name="Minagawa J."/>
            <person name="Obokata J."/>
            <person name="Shigenobu S."/>
        </authorList>
    </citation>
    <scope>NUCLEOTIDE SEQUENCE [LARGE SCALE GENOMIC DNA]</scope>
</reference>
<accession>A0AAV4D205</accession>
<evidence type="ECO:0000313" key="3">
    <source>
        <dbReference type="EMBL" id="GFO38164.1"/>
    </source>
</evidence>
<keyword evidence="2" id="KW-0472">Membrane</keyword>
<dbReference type="AlphaFoldDB" id="A0AAV4D205"/>
<evidence type="ECO:0000313" key="4">
    <source>
        <dbReference type="Proteomes" id="UP000735302"/>
    </source>
</evidence>
<dbReference type="Proteomes" id="UP000735302">
    <property type="component" value="Unassembled WGS sequence"/>
</dbReference>
<protein>
    <submittedName>
        <fullName evidence="3">Uncharacterized protein</fullName>
    </submittedName>
</protein>
<keyword evidence="2" id="KW-0812">Transmembrane</keyword>
<keyword evidence="4" id="KW-1185">Reference proteome</keyword>